<dbReference type="Proteomes" id="UP000024942">
    <property type="component" value="Unassembled WGS sequence"/>
</dbReference>
<evidence type="ECO:0008006" key="8">
    <source>
        <dbReference type="Google" id="ProtNLM"/>
    </source>
</evidence>
<evidence type="ECO:0000256" key="2">
    <source>
        <dbReference type="SAM" id="Phobius"/>
    </source>
</evidence>
<feature type="transmembrane region" description="Helical" evidence="2">
    <location>
        <begin position="409"/>
        <end position="429"/>
    </location>
</feature>
<evidence type="ECO:0000256" key="1">
    <source>
        <dbReference type="SAM" id="MobiDB-lite"/>
    </source>
</evidence>
<dbReference type="InterPro" id="IPR018702">
    <property type="entry name" value="DUF2207"/>
</dbReference>
<feature type="domain" description="DUF2207" evidence="4">
    <location>
        <begin position="24"/>
        <end position="211"/>
    </location>
</feature>
<organism evidence="6 7">
    <name type="scientific">Hyphomonas oceanitis SCH89</name>
    <dbReference type="NCBI Taxonomy" id="1280953"/>
    <lineage>
        <taxon>Bacteria</taxon>
        <taxon>Pseudomonadati</taxon>
        <taxon>Pseudomonadota</taxon>
        <taxon>Alphaproteobacteria</taxon>
        <taxon>Hyphomonadales</taxon>
        <taxon>Hyphomonadaceae</taxon>
        <taxon>Hyphomonas</taxon>
    </lineage>
</organism>
<protein>
    <recommendedName>
        <fullName evidence="8">DUF2207 domain-containing protein</fullName>
    </recommendedName>
</protein>
<keyword evidence="2" id="KW-1133">Transmembrane helix</keyword>
<dbReference type="InterPro" id="IPR048389">
    <property type="entry name" value="YciQ-like_C"/>
</dbReference>
<reference evidence="6 7" key="1">
    <citation type="journal article" date="2014" name="Antonie Van Leeuwenhoek">
        <title>Hyphomonas beringensis sp. nov. and Hyphomonas chukchiensis sp. nov., isolated from surface seawater of the Bering Sea and Chukchi Sea.</title>
        <authorList>
            <person name="Li C."/>
            <person name="Lai Q."/>
            <person name="Li G."/>
            <person name="Dong C."/>
            <person name="Wang J."/>
            <person name="Liao Y."/>
            <person name="Shao Z."/>
        </authorList>
    </citation>
    <scope>NUCLEOTIDE SEQUENCE [LARGE SCALE GENOMIC DNA]</scope>
    <source>
        <strain evidence="6 7">SCH89</strain>
    </source>
</reference>
<name>A0A059G9E4_9PROT</name>
<evidence type="ECO:0000313" key="7">
    <source>
        <dbReference type="Proteomes" id="UP000024942"/>
    </source>
</evidence>
<proteinExistence type="predicted"/>
<dbReference type="EMBL" id="ARYL01000005">
    <property type="protein sequence ID" value="KDA03457.1"/>
    <property type="molecule type" value="Genomic_DNA"/>
</dbReference>
<gene>
    <name evidence="6" type="ORF">HOC_04869</name>
</gene>
<feature type="transmembrane region" description="Helical" evidence="2">
    <location>
        <begin position="229"/>
        <end position="249"/>
    </location>
</feature>
<feature type="compositionally biased region" description="Gly residues" evidence="1">
    <location>
        <begin position="550"/>
        <end position="569"/>
    </location>
</feature>
<feature type="domain" description="Predicted membrane protein YciQ-like C-terminal" evidence="5">
    <location>
        <begin position="270"/>
        <end position="497"/>
    </location>
</feature>
<evidence type="ECO:0000259" key="4">
    <source>
        <dbReference type="Pfam" id="PF09972"/>
    </source>
</evidence>
<keyword evidence="2" id="KW-0472">Membrane</keyword>
<keyword evidence="3" id="KW-0732">Signal</keyword>
<dbReference type="eggNOG" id="COG4907">
    <property type="taxonomic scope" value="Bacteria"/>
</dbReference>
<accession>A0A059G9E4</accession>
<feature type="region of interest" description="Disordered" evidence="1">
    <location>
        <begin position="534"/>
        <end position="569"/>
    </location>
</feature>
<dbReference type="AlphaFoldDB" id="A0A059G9E4"/>
<evidence type="ECO:0000313" key="6">
    <source>
        <dbReference type="EMBL" id="KDA03457.1"/>
    </source>
</evidence>
<feature type="transmembrane region" description="Helical" evidence="2">
    <location>
        <begin position="383"/>
        <end position="403"/>
    </location>
</feature>
<dbReference type="Pfam" id="PF20990">
    <property type="entry name" value="DUF2207_C"/>
    <property type="match status" value="1"/>
</dbReference>
<evidence type="ECO:0000256" key="3">
    <source>
        <dbReference type="SAM" id="SignalP"/>
    </source>
</evidence>
<evidence type="ECO:0000259" key="5">
    <source>
        <dbReference type="Pfam" id="PF20990"/>
    </source>
</evidence>
<keyword evidence="7" id="KW-1185">Reference proteome</keyword>
<sequence length="569" mass="62780">MGIRRFLLGLMAALFVLTATAEERINRFDVAINVERDGDIVVSETLDVTAEGYQIQRGIFRLLPRYYEDEGAKLPFDYKILSVTRDGVREPYETSTDGNAMQLRIGDANTYLENGEHIYEIRYRVKNQVRYFDDMDEFYWNATGNYWDFPIDVADVTITFPEGVQVKEHASYTGAVGAAHSDSSYRDEGNVQRFTTTRPLQPGQGLTVTVGIEKGLIDPPSNADETRRWWQRNGALAILIASLLGVFWFSWRNFNRVGRDPVKGPVFPHYAPPEGYSPAAVHYIYNRGLSGHKALIATLMNLAVKGHLIIDAGKDKVTTLTRTETRQKSATLAAEDLNLEAGLFGAQATRMLGKVTDPAFLKTYTKFTSTLERKYGDTYFRWNIGYTIIAILLSGGAITLAVLQATQWSWWHMGLVIGIIALNGWFMYLMPAPTKLGQNVRTEIEGFKLYMETAEKLQLNAVEVGSEAPPPMTAERYETFLPYAIALDVEKPWTKHFEKLMPEAAKAYNPVWTNMAANGFSDVGHMTSGMVSSISSGVTSSMPQSSSSSGSGGGGFSGGGGGGGGGGGW</sequence>
<feature type="chain" id="PRO_5001573400" description="DUF2207 domain-containing protein" evidence="3">
    <location>
        <begin position="22"/>
        <end position="569"/>
    </location>
</feature>
<feature type="compositionally biased region" description="Low complexity" evidence="1">
    <location>
        <begin position="534"/>
        <end position="549"/>
    </location>
</feature>
<dbReference type="PATRIC" id="fig|1280953.3.peg.979"/>
<comment type="caution">
    <text evidence="6">The sequence shown here is derived from an EMBL/GenBank/DDBJ whole genome shotgun (WGS) entry which is preliminary data.</text>
</comment>
<dbReference type="STRING" id="1280953.HOC_04869"/>
<keyword evidence="2" id="KW-0812">Transmembrane</keyword>
<dbReference type="Pfam" id="PF09972">
    <property type="entry name" value="DUF2207"/>
    <property type="match status" value="1"/>
</dbReference>
<feature type="signal peptide" evidence="3">
    <location>
        <begin position="1"/>
        <end position="21"/>
    </location>
</feature>